<evidence type="ECO:0000256" key="3">
    <source>
        <dbReference type="ARBA" id="ARBA00022801"/>
    </source>
</evidence>
<organism evidence="7 8">
    <name type="scientific">Methanosphaerula palustris (strain ATCC BAA-1556 / DSM 19958 / E1-9c)</name>
    <dbReference type="NCBI Taxonomy" id="521011"/>
    <lineage>
        <taxon>Archaea</taxon>
        <taxon>Methanobacteriati</taxon>
        <taxon>Methanobacteriota</taxon>
        <taxon>Stenosarchaea group</taxon>
        <taxon>Methanomicrobia</taxon>
        <taxon>Methanomicrobiales</taxon>
        <taxon>Methanoregulaceae</taxon>
        <taxon>Methanosphaerula</taxon>
    </lineage>
</organism>
<dbReference type="HOGENOM" id="CLU_409191_0_0_2"/>
<dbReference type="Proteomes" id="UP000002457">
    <property type="component" value="Chromosome"/>
</dbReference>
<dbReference type="InterPro" id="IPR036852">
    <property type="entry name" value="Peptidase_S8/S53_dom_sf"/>
</dbReference>
<dbReference type="InterPro" id="IPR034075">
    <property type="entry name" value="Glr3161-like_dom"/>
</dbReference>
<dbReference type="eggNOG" id="arCOG06823">
    <property type="taxonomic scope" value="Archaea"/>
</dbReference>
<dbReference type="STRING" id="521011.Mpal_1890"/>
<dbReference type="SUPFAM" id="SSF52743">
    <property type="entry name" value="Subtilisin-like"/>
    <property type="match status" value="1"/>
</dbReference>
<feature type="compositionally biased region" description="Low complexity" evidence="5">
    <location>
        <begin position="634"/>
        <end position="653"/>
    </location>
</feature>
<dbReference type="OrthoDB" id="103676at2157"/>
<dbReference type="GO" id="GO:0004252">
    <property type="term" value="F:serine-type endopeptidase activity"/>
    <property type="evidence" value="ECO:0007669"/>
    <property type="project" value="InterPro"/>
</dbReference>
<dbReference type="AlphaFoldDB" id="B8GKP9"/>
<dbReference type="Gene3D" id="3.40.50.200">
    <property type="entry name" value="Peptidase S8/S53 domain"/>
    <property type="match status" value="2"/>
</dbReference>
<feature type="domain" description="Peptidase S8/S53" evidence="6">
    <location>
        <begin position="449"/>
        <end position="575"/>
    </location>
</feature>
<dbReference type="CDD" id="cd05562">
    <property type="entry name" value="Peptidases_S53_like"/>
    <property type="match status" value="1"/>
</dbReference>
<dbReference type="PROSITE" id="PS00138">
    <property type="entry name" value="SUBTILASE_SER"/>
    <property type="match status" value="1"/>
</dbReference>
<keyword evidence="8" id="KW-1185">Reference proteome</keyword>
<dbReference type="PANTHER" id="PTHR43806:SF11">
    <property type="entry name" value="CEREVISIN-RELATED"/>
    <property type="match status" value="1"/>
</dbReference>
<reference evidence="7 8" key="1">
    <citation type="journal article" date="2015" name="Genome Announc.">
        <title>Complete Genome Sequence of Methanosphaerula palustris E1-9CT, a Hydrogenotrophic Methanogen Isolated from a Minerotrophic Fen Peatland.</title>
        <authorList>
            <person name="Cadillo-Quiroz H."/>
            <person name="Browne P."/>
            <person name="Kyrpides N."/>
            <person name="Woyke T."/>
            <person name="Goodwin L."/>
            <person name="Detter C."/>
            <person name="Yavitt J.B."/>
            <person name="Zinder S.H."/>
        </authorList>
    </citation>
    <scope>NUCLEOTIDE SEQUENCE [LARGE SCALE GENOMIC DNA]</scope>
    <source>
        <strain evidence="8">ATCC BAA-1556 / DSM 19958 / E1-9c</strain>
    </source>
</reference>
<keyword evidence="3" id="KW-0378">Hydrolase</keyword>
<dbReference type="GeneID" id="7272707"/>
<keyword evidence="4" id="KW-0720">Serine protease</keyword>
<gene>
    <name evidence="7" type="ordered locus">Mpal_1890</name>
</gene>
<evidence type="ECO:0000256" key="4">
    <source>
        <dbReference type="ARBA" id="ARBA00022825"/>
    </source>
</evidence>
<dbReference type="EMBL" id="CP001338">
    <property type="protein sequence ID" value="ACL17195.1"/>
    <property type="molecule type" value="Genomic_DNA"/>
</dbReference>
<dbReference type="Pfam" id="PF00082">
    <property type="entry name" value="Peptidase_S8"/>
    <property type="match status" value="1"/>
</dbReference>
<dbReference type="PANTHER" id="PTHR43806">
    <property type="entry name" value="PEPTIDASE S8"/>
    <property type="match status" value="1"/>
</dbReference>
<dbReference type="GO" id="GO:0006508">
    <property type="term" value="P:proteolysis"/>
    <property type="evidence" value="ECO:0007669"/>
    <property type="project" value="UniProtKB-KW"/>
</dbReference>
<dbReference type="InterPro" id="IPR015500">
    <property type="entry name" value="Peptidase_S8_subtilisin-rel"/>
</dbReference>
<dbReference type="InterPro" id="IPR000209">
    <property type="entry name" value="Peptidase_S8/S53_dom"/>
</dbReference>
<feature type="region of interest" description="Disordered" evidence="5">
    <location>
        <begin position="628"/>
        <end position="654"/>
    </location>
</feature>
<evidence type="ECO:0000256" key="2">
    <source>
        <dbReference type="ARBA" id="ARBA00022670"/>
    </source>
</evidence>
<evidence type="ECO:0000313" key="7">
    <source>
        <dbReference type="EMBL" id="ACL17195.1"/>
    </source>
</evidence>
<dbReference type="InterPro" id="IPR023828">
    <property type="entry name" value="Peptidase_S8_Ser-AS"/>
</dbReference>
<evidence type="ECO:0000259" key="6">
    <source>
        <dbReference type="Pfam" id="PF00082"/>
    </source>
</evidence>
<sequence length="671" mass="70780" precursor="true">MYPFSPPSRLDRFSRVASLLCILMLVAVTVPPATAVALSVSSERSGPVLQTSDDLVSSAEVERAIETVENQSSSVGQSGGVQKIATDLLDSAQMQRQGESGEEKNTSWSIQVYITLLSGTPTSSIDSMVDEVTDRDEEDHLVVARVTGPELTSLAADPRVKGISRVSAPLVNAGRTVTAGDTLLKADQLRTQYGASGAGVKIGVISDGVKGLAEAQATGDLPADLHVISNADGGNEGTAMLEIIHDEAPQATLYFHEHGSNVVAFNHAVDELVAEGCTVICDDICWPKEPFFEQGIVATHISSVIAEKQIIYVSAASNYADQHYLGTYYNDGDNFHDFSSGTSIHKNMYVDLPSGSSVSAVLQWDDKFGSSGNDYDLYFVDARTGMILDQSTSRQDGNDDPIETIEYQNDGYSTIEGEFVIRNYRGEAQVRTLDLFIYPDDDATMYSNNVNPAGSVYGHQAIPDVVTVGAVRADGVRSISIEPFSSRGPVNLIYPSPLTIIKPDICAPDRVAVSGAGGFDTIFVGTSASAPHVAGIIAQVWGVLPNRSASEIRTALLSSAVDLGSSGRDSVYGYGLADAVQMYIAAGGGAVLVGQVPASVTPTPMATIEPSVTQSALSTDPFRRSSPFGQTGMTSFGTSTAGTPGTTPVSTASDLSVPSAPTFVRWSPWGI</sequence>
<evidence type="ECO:0000256" key="1">
    <source>
        <dbReference type="ARBA" id="ARBA00011073"/>
    </source>
</evidence>
<name>B8GKP9_METPE</name>
<protein>
    <submittedName>
        <fullName evidence="7">Cell surface protein</fullName>
    </submittedName>
</protein>
<dbReference type="RefSeq" id="WP_012618514.1">
    <property type="nucleotide sequence ID" value="NC_011832.1"/>
</dbReference>
<dbReference type="InterPro" id="IPR050131">
    <property type="entry name" value="Peptidase_S8_subtilisin-like"/>
</dbReference>
<evidence type="ECO:0000313" key="8">
    <source>
        <dbReference type="Proteomes" id="UP000002457"/>
    </source>
</evidence>
<dbReference type="KEGG" id="mpl:Mpal_1890"/>
<keyword evidence="2" id="KW-0645">Protease</keyword>
<evidence type="ECO:0000256" key="5">
    <source>
        <dbReference type="SAM" id="MobiDB-lite"/>
    </source>
</evidence>
<comment type="similarity">
    <text evidence="1">Belongs to the peptidase S8 family.</text>
</comment>
<proteinExistence type="inferred from homology"/>
<accession>B8GKP9</accession>
<dbReference type="PRINTS" id="PR00723">
    <property type="entry name" value="SUBTILISIN"/>
</dbReference>